<dbReference type="EMBL" id="CM001487">
    <property type="protein sequence ID" value="EIM56827.1"/>
    <property type="molecule type" value="Genomic_DNA"/>
</dbReference>
<evidence type="ECO:0000313" key="3">
    <source>
        <dbReference type="Proteomes" id="UP000005753"/>
    </source>
</evidence>
<dbReference type="AlphaFoldDB" id="I5ASQ4"/>
<keyword evidence="3" id="KW-1185">Reference proteome</keyword>
<dbReference type="Proteomes" id="UP000005753">
    <property type="component" value="Chromosome"/>
</dbReference>
<dbReference type="Gene3D" id="3.60.21.10">
    <property type="match status" value="1"/>
</dbReference>
<feature type="domain" description="Calcineurin-like phosphoesterase" evidence="1">
    <location>
        <begin position="5"/>
        <end position="148"/>
    </location>
</feature>
<dbReference type="GO" id="GO:0016787">
    <property type="term" value="F:hydrolase activity"/>
    <property type="evidence" value="ECO:0007669"/>
    <property type="project" value="UniProtKB-KW"/>
</dbReference>
<reference evidence="2 3" key="2">
    <citation type="submission" date="2012-02" db="EMBL/GenBank/DDBJ databases">
        <title>Improved High-Quality Draft sequence of Eubacterium cellulosolvens 6.</title>
        <authorList>
            <consortium name="US DOE Joint Genome Institute"/>
            <person name="Lucas S."/>
            <person name="Han J."/>
            <person name="Lapidus A."/>
            <person name="Cheng J.-F."/>
            <person name="Goodwin L."/>
            <person name="Pitluck S."/>
            <person name="Peters L."/>
            <person name="Mikhailova N."/>
            <person name="Gu W."/>
            <person name="Detter J.C."/>
            <person name="Han C."/>
            <person name="Tapia R."/>
            <person name="Land M."/>
            <person name="Hauser L."/>
            <person name="Kyrpides N."/>
            <person name="Ivanova N."/>
            <person name="Pagani I."/>
            <person name="Johnson E."/>
            <person name="Mukhopadhyay B."/>
            <person name="Anderson I."/>
            <person name="Woyke T."/>
        </authorList>
    </citation>
    <scope>NUCLEOTIDE SEQUENCE [LARGE SCALE GENOMIC DNA]</scope>
    <source>
        <strain evidence="2 3">6</strain>
    </source>
</reference>
<dbReference type="STRING" id="633697.EubceDRAFT1_1002"/>
<dbReference type="SUPFAM" id="SSF56300">
    <property type="entry name" value="Metallo-dependent phosphatases"/>
    <property type="match status" value="1"/>
</dbReference>
<dbReference type="eggNOG" id="COG4186">
    <property type="taxonomic scope" value="Bacteria"/>
</dbReference>
<dbReference type="InterPro" id="IPR029052">
    <property type="entry name" value="Metallo-depent_PP-like"/>
</dbReference>
<gene>
    <name evidence="2" type="ORF">EubceDRAFT1_1002</name>
</gene>
<organism evidence="2 3">
    <name type="scientific">Eubacterium cellulosolvens (strain ATCC 43171 / JCM 9499 / 6)</name>
    <name type="common">Cillobacterium cellulosolvens</name>
    <dbReference type="NCBI Taxonomy" id="633697"/>
    <lineage>
        <taxon>Bacteria</taxon>
        <taxon>Bacillati</taxon>
        <taxon>Bacillota</taxon>
        <taxon>Clostridia</taxon>
        <taxon>Eubacteriales</taxon>
        <taxon>Eubacteriaceae</taxon>
        <taxon>Eubacterium</taxon>
    </lineage>
</organism>
<keyword evidence="2" id="KW-0378">Hydrolase</keyword>
<accession>I5ASQ4</accession>
<evidence type="ECO:0000313" key="2">
    <source>
        <dbReference type="EMBL" id="EIM56827.1"/>
    </source>
</evidence>
<protein>
    <submittedName>
        <fullName evidence="2">Putative phosphoesterase or phosphohydrolase</fullName>
    </submittedName>
</protein>
<proteinExistence type="predicted"/>
<dbReference type="Pfam" id="PF00149">
    <property type="entry name" value="Metallophos"/>
    <property type="match status" value="1"/>
</dbReference>
<reference evidence="2 3" key="1">
    <citation type="submission" date="2010-08" db="EMBL/GenBank/DDBJ databases">
        <authorList>
            <consortium name="US DOE Joint Genome Institute (JGI-PGF)"/>
            <person name="Lucas S."/>
            <person name="Copeland A."/>
            <person name="Lapidus A."/>
            <person name="Cheng J.-F."/>
            <person name="Bruce D."/>
            <person name="Goodwin L."/>
            <person name="Pitluck S."/>
            <person name="Land M.L."/>
            <person name="Hauser L."/>
            <person name="Chang Y.-J."/>
            <person name="Anderson I.J."/>
            <person name="Johnson E."/>
            <person name="Mulhopadhyay B."/>
            <person name="Kyrpides N."/>
            <person name="Woyke T.J."/>
        </authorList>
    </citation>
    <scope>NUCLEOTIDE SEQUENCE [LARGE SCALE GENOMIC DNA]</scope>
    <source>
        <strain evidence="2 3">6</strain>
    </source>
</reference>
<name>I5ASQ4_EUBC6</name>
<sequence>MRYYIADMHFFDGDVMKEMDRRPFGSVEEMHACMIGRWNKKVKKRDEVFVLGDMFSWKGADAPSINRILAQLRGKIYLVSGNHDGSWLHRDGINLDRFRWIRPYAEITDQNRNVVLCHYPIPFFGKNHMRDAGGKLKTFMVHGHVHDTAEAALLYRFEEMSRREKITTAAGDVESMECNLINCFCGYSDYQPLSLDEWIVLRDRMLH</sequence>
<evidence type="ECO:0000259" key="1">
    <source>
        <dbReference type="Pfam" id="PF00149"/>
    </source>
</evidence>
<dbReference type="HOGENOM" id="CLU_092313_0_0_9"/>
<dbReference type="InterPro" id="IPR004843">
    <property type="entry name" value="Calcineurin-like_PHP"/>
</dbReference>